<evidence type="ECO:0000259" key="1">
    <source>
        <dbReference type="Pfam" id="PF00535"/>
    </source>
</evidence>
<gene>
    <name evidence="2" type="ORF">B9Q02_10845</name>
</gene>
<dbReference type="InterPro" id="IPR001173">
    <property type="entry name" value="Glyco_trans_2-like"/>
</dbReference>
<sequence>MYTSNAPLITVILTAYNRRRYLEEAINSALNQTLSKEFYEVIVIKNFEWEHDDHYRNLGVKIINVEEPSLGKKVYLALKKSRGEIITLLNDDDLYSRERLSVVKESFGKYPNLALYHNESSWIDENGKPLKRKTKFFEHHLTRTIYISNPRKYTQSIKLFVSGRHSDSALAFRKGFIQADLHHLANCYLSIDVLLFDLALTSNFGILYDNRRLTYLRLNRGSVTNTPGVNPKFKLSELEILSALTKKNWSLFDIVSTEIARLKINLISAGYINGRITVKDFFSSLLKFALWPDKESTNTLFYSILCLVLPKVAKVVYKNRNILPLLLITSSKS</sequence>
<organism evidence="2 3">
    <name type="scientific">Candidatus Marsarchaeota G1 archaeon BE_D</name>
    <dbReference type="NCBI Taxonomy" id="1978156"/>
    <lineage>
        <taxon>Archaea</taxon>
        <taxon>Candidatus Marsarchaeota</taxon>
        <taxon>Candidatus Marsarchaeota group 1</taxon>
    </lineage>
</organism>
<dbReference type="SUPFAM" id="SSF53448">
    <property type="entry name" value="Nucleotide-diphospho-sugar transferases"/>
    <property type="match status" value="1"/>
</dbReference>
<dbReference type="EMBL" id="NEXD01000113">
    <property type="protein sequence ID" value="PSN83173.1"/>
    <property type="molecule type" value="Genomic_DNA"/>
</dbReference>
<dbReference type="PANTHER" id="PTHR22916">
    <property type="entry name" value="GLYCOSYLTRANSFERASE"/>
    <property type="match status" value="1"/>
</dbReference>
<evidence type="ECO:0000313" key="2">
    <source>
        <dbReference type="EMBL" id="PSN83173.1"/>
    </source>
</evidence>
<evidence type="ECO:0000313" key="3">
    <source>
        <dbReference type="Proteomes" id="UP000240569"/>
    </source>
</evidence>
<dbReference type="InterPro" id="IPR029044">
    <property type="entry name" value="Nucleotide-diphossugar_trans"/>
</dbReference>
<protein>
    <recommendedName>
        <fullName evidence="1">Glycosyltransferase 2-like domain-containing protein</fullName>
    </recommendedName>
</protein>
<reference evidence="2 3" key="1">
    <citation type="submission" date="2017-04" db="EMBL/GenBank/DDBJ databases">
        <title>Novel microbial lineages endemic to geothermal iron-oxide mats fill important gaps in the evolutionary history of Archaea.</title>
        <authorList>
            <person name="Jay Z.J."/>
            <person name="Beam J.P."/>
            <person name="Dlakic M."/>
            <person name="Rusch D.B."/>
            <person name="Kozubal M.A."/>
            <person name="Inskeep W.P."/>
        </authorList>
    </citation>
    <scope>NUCLEOTIDE SEQUENCE [LARGE SCALE GENOMIC DNA]</scope>
    <source>
        <strain evidence="2">BE_D</strain>
    </source>
</reference>
<dbReference type="PANTHER" id="PTHR22916:SF3">
    <property type="entry name" value="UDP-GLCNAC:BETAGAL BETA-1,3-N-ACETYLGLUCOSAMINYLTRANSFERASE-LIKE PROTEIN 1"/>
    <property type="match status" value="1"/>
</dbReference>
<dbReference type="CDD" id="cd00761">
    <property type="entry name" value="Glyco_tranf_GTA_type"/>
    <property type="match status" value="1"/>
</dbReference>
<proteinExistence type="predicted"/>
<feature type="domain" description="Glycosyltransferase 2-like" evidence="1">
    <location>
        <begin position="10"/>
        <end position="150"/>
    </location>
</feature>
<dbReference type="AlphaFoldDB" id="A0A2R6AA58"/>
<comment type="caution">
    <text evidence="2">The sequence shown here is derived from an EMBL/GenBank/DDBJ whole genome shotgun (WGS) entry which is preliminary data.</text>
</comment>
<dbReference type="GO" id="GO:0016758">
    <property type="term" value="F:hexosyltransferase activity"/>
    <property type="evidence" value="ECO:0007669"/>
    <property type="project" value="UniProtKB-ARBA"/>
</dbReference>
<dbReference type="Proteomes" id="UP000240569">
    <property type="component" value="Unassembled WGS sequence"/>
</dbReference>
<dbReference type="Gene3D" id="3.90.550.10">
    <property type="entry name" value="Spore Coat Polysaccharide Biosynthesis Protein SpsA, Chain A"/>
    <property type="match status" value="1"/>
</dbReference>
<dbReference type="Pfam" id="PF00535">
    <property type="entry name" value="Glycos_transf_2"/>
    <property type="match status" value="1"/>
</dbReference>
<accession>A0A2R6AA58</accession>
<name>A0A2R6AA58_9ARCH</name>